<dbReference type="Pfam" id="PF06429">
    <property type="entry name" value="Flg_bbr_C"/>
    <property type="match status" value="1"/>
</dbReference>
<dbReference type="RefSeq" id="WP_133461976.1">
    <property type="nucleotide sequence ID" value="NZ_SNVX01000015.1"/>
</dbReference>
<dbReference type="InterPro" id="IPR002371">
    <property type="entry name" value="FlgK"/>
</dbReference>
<evidence type="ECO:0000259" key="9">
    <source>
        <dbReference type="Pfam" id="PF22638"/>
    </source>
</evidence>
<dbReference type="OrthoDB" id="9802553at2"/>
<dbReference type="AlphaFoldDB" id="A0A4R6E6T7"/>
<dbReference type="GO" id="GO:0044780">
    <property type="term" value="P:bacterial-type flagellum assembly"/>
    <property type="evidence" value="ECO:0007669"/>
    <property type="project" value="InterPro"/>
</dbReference>
<dbReference type="NCBIfam" id="TIGR02492">
    <property type="entry name" value="flgK_ends"/>
    <property type="match status" value="1"/>
</dbReference>
<dbReference type="GO" id="GO:0009424">
    <property type="term" value="C:bacterial-type flagellum hook"/>
    <property type="evidence" value="ECO:0007669"/>
    <property type="project" value="UniProtKB-UniRule"/>
</dbReference>
<reference evidence="10 11" key="1">
    <citation type="submission" date="2019-03" db="EMBL/GenBank/DDBJ databases">
        <title>Genomic analyses of the natural microbiome of Caenorhabditis elegans.</title>
        <authorList>
            <person name="Samuel B."/>
        </authorList>
    </citation>
    <scope>NUCLEOTIDE SEQUENCE [LARGE SCALE GENOMIC DNA]</scope>
    <source>
        <strain evidence="10 11">BIGb0156</strain>
    </source>
</reference>
<evidence type="ECO:0000313" key="11">
    <source>
        <dbReference type="Proteomes" id="UP000295530"/>
    </source>
</evidence>
<feature type="domain" description="Flagellar hook-associated protein FlgK helical" evidence="9">
    <location>
        <begin position="91"/>
        <end position="320"/>
    </location>
</feature>
<keyword evidence="10" id="KW-0969">Cilium</keyword>
<feature type="domain" description="Flagellar basal-body/hook protein C-terminal" evidence="8">
    <location>
        <begin position="414"/>
        <end position="456"/>
    </location>
</feature>
<keyword evidence="6 7" id="KW-0975">Bacterial flagellum</keyword>
<dbReference type="PANTHER" id="PTHR30033:SF1">
    <property type="entry name" value="FLAGELLAR HOOK-ASSOCIATED PROTEIN 1"/>
    <property type="match status" value="1"/>
</dbReference>
<dbReference type="InterPro" id="IPR053927">
    <property type="entry name" value="FlgK_helical"/>
</dbReference>
<dbReference type="GO" id="GO:0005198">
    <property type="term" value="F:structural molecule activity"/>
    <property type="evidence" value="ECO:0007669"/>
    <property type="project" value="UniProtKB-UniRule"/>
</dbReference>
<dbReference type="EMBL" id="SNVX01000015">
    <property type="protein sequence ID" value="TDN53611.1"/>
    <property type="molecule type" value="Genomic_DNA"/>
</dbReference>
<evidence type="ECO:0000256" key="2">
    <source>
        <dbReference type="ARBA" id="ARBA00004613"/>
    </source>
</evidence>
<protein>
    <recommendedName>
        <fullName evidence="4 7">Flagellar hook-associated protein 1</fullName>
        <shortName evidence="7">HAP1</shortName>
    </recommendedName>
</protein>
<name>A0A4R6E6T7_SCAGO</name>
<comment type="caution">
    <text evidence="10">The sequence shown here is derived from an EMBL/GenBank/DDBJ whole genome shotgun (WGS) entry which is preliminary data.</text>
</comment>
<dbReference type="PRINTS" id="PR01005">
    <property type="entry name" value="FLGHOOKAP1"/>
</dbReference>
<keyword evidence="11" id="KW-1185">Reference proteome</keyword>
<comment type="similarity">
    <text evidence="3 7">Belongs to the flagella basal body rod proteins family.</text>
</comment>
<evidence type="ECO:0000256" key="5">
    <source>
        <dbReference type="ARBA" id="ARBA00022525"/>
    </source>
</evidence>
<evidence type="ECO:0000256" key="1">
    <source>
        <dbReference type="ARBA" id="ARBA00004365"/>
    </source>
</evidence>
<accession>A0A4R6E6T7</accession>
<dbReference type="PANTHER" id="PTHR30033">
    <property type="entry name" value="FLAGELLAR HOOK-ASSOCIATED PROTEIN 1"/>
    <property type="match status" value="1"/>
</dbReference>
<comment type="subcellular location">
    <subcellularLocation>
        <location evidence="1 7">Bacterial flagellum</location>
    </subcellularLocation>
    <subcellularLocation>
        <location evidence="2 7">Secreted</location>
    </subcellularLocation>
</comment>
<gene>
    <name evidence="7" type="primary">flgK</name>
    <name evidence="10" type="ORF">EC847_11539</name>
</gene>
<dbReference type="InterPro" id="IPR010930">
    <property type="entry name" value="Flg_bb/hook_C_dom"/>
</dbReference>
<dbReference type="GO" id="GO:0005576">
    <property type="term" value="C:extracellular region"/>
    <property type="evidence" value="ECO:0007669"/>
    <property type="project" value="UniProtKB-SubCell"/>
</dbReference>
<dbReference type="Pfam" id="PF22638">
    <property type="entry name" value="FlgK_D1"/>
    <property type="match status" value="1"/>
</dbReference>
<evidence type="ECO:0000256" key="7">
    <source>
        <dbReference type="RuleBase" id="RU362065"/>
    </source>
</evidence>
<evidence type="ECO:0000259" key="8">
    <source>
        <dbReference type="Pfam" id="PF06429"/>
    </source>
</evidence>
<proteinExistence type="inferred from homology"/>
<evidence type="ECO:0000256" key="6">
    <source>
        <dbReference type="ARBA" id="ARBA00023143"/>
    </source>
</evidence>
<sequence length="458" mass="48566">MDMINIGYSGSSAAQVELNTTAMNTANAMTPGYTRQVAEISAMGASSGMANSPGNGVQVDSIRRVSDQYLVNMVWDAASDNGYYSTQQTYLTQLETVLSDTNSSLSTGFDNFFAALSAASSSPDDMALREQVLSESSALAMRFDNTASYIDSQSKQLVSQEEAMVSQINTLTTGIASYNQQIAQAEATGQNASALYDERDSMVEDLSSLVDVQVNIDDKGNYNVYLKNGQPLVSGDDAASLELNTNDDGSQAMTLTFAGTDYDMSMDTGGSLGALFDYQSDVLDPLTGTINSMADQFSTAINDQLAKGYDLNGDPGVPLFIYDPADPNGPLLVNPDIQPDQLAFSNSPDASGNGDNLKALIAIANQPMDIDNIGSTTIGNACSSIISSIGIYSRQNQTEAQASANVYNEAQNQRSSVSGVSMDEEAVNLITYTQIYQANLKVISTGADIFDSVLQMVG</sequence>
<organism evidence="10 11">
    <name type="scientific">Scandinavium goeteborgense</name>
    <dbReference type="NCBI Taxonomy" id="1851514"/>
    <lineage>
        <taxon>Bacteria</taxon>
        <taxon>Pseudomonadati</taxon>
        <taxon>Pseudomonadota</taxon>
        <taxon>Gammaproteobacteria</taxon>
        <taxon>Enterobacterales</taxon>
        <taxon>Enterobacteriaceae</taxon>
        <taxon>Scandinavium</taxon>
    </lineage>
</organism>
<keyword evidence="10" id="KW-0282">Flagellum</keyword>
<evidence type="ECO:0000256" key="4">
    <source>
        <dbReference type="ARBA" id="ARBA00016244"/>
    </source>
</evidence>
<keyword evidence="10" id="KW-0966">Cell projection</keyword>
<evidence type="ECO:0000313" key="10">
    <source>
        <dbReference type="EMBL" id="TDN53611.1"/>
    </source>
</evidence>
<dbReference type="SUPFAM" id="SSF64518">
    <property type="entry name" value="Phase 1 flagellin"/>
    <property type="match status" value="1"/>
</dbReference>
<evidence type="ECO:0000256" key="3">
    <source>
        <dbReference type="ARBA" id="ARBA00009677"/>
    </source>
</evidence>
<dbReference type="Proteomes" id="UP000295530">
    <property type="component" value="Unassembled WGS sequence"/>
</dbReference>
<keyword evidence="5 7" id="KW-0964">Secreted</keyword>